<proteinExistence type="predicted"/>
<evidence type="ECO:0000313" key="3">
    <source>
        <dbReference type="Proteomes" id="UP000058857"/>
    </source>
</evidence>
<name>A0A0S2IMV4_LEPBO</name>
<protein>
    <submittedName>
        <fullName evidence="2">Uncharacterized protein</fullName>
    </submittedName>
</protein>
<dbReference type="Proteomes" id="UP000058857">
    <property type="component" value="Chromosome 1"/>
</dbReference>
<sequence>MSQFRHRDTFNSGFEPASEGEKALNTGFESAGLCKPIFRSIKLPEVLE</sequence>
<evidence type="ECO:0000256" key="1">
    <source>
        <dbReference type="SAM" id="MobiDB-lite"/>
    </source>
</evidence>
<accession>A0A0S2IMV4</accession>
<dbReference type="EMBL" id="CP012029">
    <property type="protein sequence ID" value="ALO25006.1"/>
    <property type="molecule type" value="Genomic_DNA"/>
</dbReference>
<gene>
    <name evidence="2" type="ORF">LBBP_00668</name>
</gene>
<organism evidence="2">
    <name type="scientific">Leptospira borgpetersenii serovar Ballum</name>
    <dbReference type="NCBI Taxonomy" id="280505"/>
    <lineage>
        <taxon>Bacteria</taxon>
        <taxon>Pseudomonadati</taxon>
        <taxon>Spirochaetota</taxon>
        <taxon>Spirochaetia</taxon>
        <taxon>Leptospirales</taxon>
        <taxon>Leptospiraceae</taxon>
        <taxon>Leptospira</taxon>
    </lineage>
</organism>
<evidence type="ECO:0000313" key="2">
    <source>
        <dbReference type="EMBL" id="ALO25006.1"/>
    </source>
</evidence>
<reference evidence="2 3" key="1">
    <citation type="journal article" date="2015" name="PLoS Negl. Trop. Dis.">
        <title>Distribution of Plasmids in Distinct Leptospira Pathogenic Species.</title>
        <authorList>
            <person name="Wang Y."/>
            <person name="Zhuang X."/>
            <person name="Zhong Y."/>
            <person name="Zhang C."/>
            <person name="Zhang Y."/>
            <person name="Zeng L."/>
            <person name="Zhu Y."/>
            <person name="He P."/>
            <person name="Dong K."/>
            <person name="Pal U."/>
            <person name="Guo X."/>
            <person name="Qin J."/>
        </authorList>
    </citation>
    <scope>NUCLEOTIDE SEQUENCE [LARGE SCALE GENOMIC DNA]</scope>
    <source>
        <strain evidence="2 3">56604</strain>
    </source>
</reference>
<dbReference type="AlphaFoldDB" id="A0A0S2IMV4"/>
<feature type="region of interest" description="Disordered" evidence="1">
    <location>
        <begin position="1"/>
        <end position="20"/>
    </location>
</feature>